<feature type="transmembrane region" description="Helical" evidence="1">
    <location>
        <begin position="72"/>
        <end position="90"/>
    </location>
</feature>
<gene>
    <name evidence="2" type="ORF">BN1232_02164</name>
</gene>
<organism evidence="2 3">
    <name type="scientific">Mycobacterium lentiflavum</name>
    <dbReference type="NCBI Taxonomy" id="141349"/>
    <lineage>
        <taxon>Bacteria</taxon>
        <taxon>Bacillati</taxon>
        <taxon>Actinomycetota</taxon>
        <taxon>Actinomycetes</taxon>
        <taxon>Mycobacteriales</taxon>
        <taxon>Mycobacteriaceae</taxon>
        <taxon>Mycobacterium</taxon>
        <taxon>Mycobacterium simiae complex</taxon>
    </lineage>
</organism>
<dbReference type="PIRSF" id="PIRSF010219">
    <property type="entry name" value="UCP010219"/>
    <property type="match status" value="1"/>
</dbReference>
<feature type="transmembrane region" description="Helical" evidence="1">
    <location>
        <begin position="142"/>
        <end position="163"/>
    </location>
</feature>
<keyword evidence="1" id="KW-1133">Transmembrane helix</keyword>
<keyword evidence="1" id="KW-0472">Membrane</keyword>
<dbReference type="Proteomes" id="UP000199251">
    <property type="component" value="Unassembled WGS sequence"/>
</dbReference>
<feature type="transmembrane region" description="Helical" evidence="1">
    <location>
        <begin position="96"/>
        <end position="117"/>
    </location>
</feature>
<feature type="transmembrane region" description="Helical" evidence="1">
    <location>
        <begin position="175"/>
        <end position="199"/>
    </location>
</feature>
<dbReference type="InterPro" id="IPR016566">
    <property type="entry name" value="UCP010219"/>
</dbReference>
<name>A0A0E3WC21_MYCLN</name>
<proteinExistence type="predicted"/>
<evidence type="ECO:0000313" key="3">
    <source>
        <dbReference type="Proteomes" id="UP000199251"/>
    </source>
</evidence>
<dbReference type="STRING" id="141349.BN1232_02164"/>
<dbReference type="EMBL" id="CTEE01000001">
    <property type="protein sequence ID" value="CQD11577.1"/>
    <property type="molecule type" value="Genomic_DNA"/>
</dbReference>
<reference evidence="2 3" key="1">
    <citation type="submission" date="2015-03" db="EMBL/GenBank/DDBJ databases">
        <authorList>
            <person name="Urmite Genomes"/>
        </authorList>
    </citation>
    <scope>NUCLEOTIDE SEQUENCE [LARGE SCALE GENOMIC DNA]</scope>
    <source>
        <strain evidence="2 3">CSUR P1491</strain>
    </source>
</reference>
<keyword evidence="1" id="KW-0812">Transmembrane</keyword>
<sequence length="226" mass="23902">MTLPGNTSRRINPERLLSQLGGVSGLVYSSLPVVAFVASSSLLGLVPAIGAALGLAALVLVWRLIRRESTQPAFSGFIGVAVCALVAYVVGASKGYFLLGIWMSLVWAVVFAVSVVIRRPLVGYAWSWATGRDRAWREVSRAVYAFDIATLCWTLVFTARFVVQRLLYDADQTGWLAAARLGMGWPLTAAAAVVTYGAIRAAQRAMAGADAVGPAAVPIDADTVGD</sequence>
<dbReference type="RefSeq" id="WP_244890062.1">
    <property type="nucleotide sequence ID" value="NZ_CTEE01000001.1"/>
</dbReference>
<dbReference type="AlphaFoldDB" id="A0A0E3WC21"/>
<evidence type="ECO:0000256" key="1">
    <source>
        <dbReference type="SAM" id="Phobius"/>
    </source>
</evidence>
<protein>
    <submittedName>
        <fullName evidence="2">Integral membrane alanine and leucine rich protein</fullName>
    </submittedName>
</protein>
<evidence type="ECO:0000313" key="2">
    <source>
        <dbReference type="EMBL" id="CQD11577.1"/>
    </source>
</evidence>
<dbReference type="Pfam" id="PF11361">
    <property type="entry name" value="DUF3159"/>
    <property type="match status" value="1"/>
</dbReference>
<feature type="transmembrane region" description="Helical" evidence="1">
    <location>
        <begin position="45"/>
        <end position="65"/>
    </location>
</feature>
<accession>A0A0E3WC21</accession>
<feature type="transmembrane region" description="Helical" evidence="1">
    <location>
        <begin position="20"/>
        <end position="39"/>
    </location>
</feature>